<organism evidence="17 18">
    <name type="scientific">Christiangramia sabulilitoris</name>
    <dbReference type="NCBI Taxonomy" id="2583991"/>
    <lineage>
        <taxon>Bacteria</taxon>
        <taxon>Pseudomonadati</taxon>
        <taxon>Bacteroidota</taxon>
        <taxon>Flavobacteriia</taxon>
        <taxon>Flavobacteriales</taxon>
        <taxon>Flavobacteriaceae</taxon>
        <taxon>Christiangramia</taxon>
    </lineage>
</organism>
<name>A0A550I878_9FLAO</name>
<keyword evidence="2 12" id="KW-0813">Transport</keyword>
<dbReference type="InterPro" id="IPR000531">
    <property type="entry name" value="Beta-barrel_TonB"/>
</dbReference>
<dbReference type="Gene3D" id="2.170.130.10">
    <property type="entry name" value="TonB-dependent receptor, plug domain"/>
    <property type="match status" value="1"/>
</dbReference>
<dbReference type="AlphaFoldDB" id="A0A550I878"/>
<feature type="signal peptide" evidence="14">
    <location>
        <begin position="1"/>
        <end position="19"/>
    </location>
</feature>
<evidence type="ECO:0000256" key="3">
    <source>
        <dbReference type="ARBA" id="ARBA00022452"/>
    </source>
</evidence>
<keyword evidence="4" id="KW-0410">Iron transport</keyword>
<gene>
    <name evidence="17" type="ORF">FGM01_04620</name>
</gene>
<dbReference type="InterPro" id="IPR039426">
    <property type="entry name" value="TonB-dep_rcpt-like"/>
</dbReference>
<evidence type="ECO:0000256" key="1">
    <source>
        <dbReference type="ARBA" id="ARBA00004571"/>
    </source>
</evidence>
<keyword evidence="8" id="KW-0406">Ion transport</keyword>
<evidence type="ECO:0000256" key="13">
    <source>
        <dbReference type="RuleBase" id="RU003357"/>
    </source>
</evidence>
<dbReference type="Pfam" id="PF13715">
    <property type="entry name" value="CarbopepD_reg_2"/>
    <property type="match status" value="1"/>
</dbReference>
<dbReference type="EMBL" id="VHSF01000001">
    <property type="protein sequence ID" value="TRO67171.1"/>
    <property type="molecule type" value="Genomic_DNA"/>
</dbReference>
<evidence type="ECO:0000256" key="11">
    <source>
        <dbReference type="ARBA" id="ARBA00023237"/>
    </source>
</evidence>
<dbReference type="InterPro" id="IPR008969">
    <property type="entry name" value="CarboxyPept-like_regulatory"/>
</dbReference>
<comment type="similarity">
    <text evidence="12 13">Belongs to the TonB-dependent receptor family.</text>
</comment>
<dbReference type="PANTHER" id="PTHR32552:SF68">
    <property type="entry name" value="FERRICHROME OUTER MEMBRANE TRANSPORTER_PHAGE RECEPTOR"/>
    <property type="match status" value="1"/>
</dbReference>
<evidence type="ECO:0000259" key="15">
    <source>
        <dbReference type="Pfam" id="PF00593"/>
    </source>
</evidence>
<evidence type="ECO:0000256" key="6">
    <source>
        <dbReference type="ARBA" id="ARBA00022729"/>
    </source>
</evidence>
<dbReference type="Gene3D" id="2.40.170.20">
    <property type="entry name" value="TonB-dependent receptor, beta-barrel domain"/>
    <property type="match status" value="1"/>
</dbReference>
<dbReference type="InterPro" id="IPR037066">
    <property type="entry name" value="Plug_dom_sf"/>
</dbReference>
<comment type="caution">
    <text evidence="17">The sequence shown here is derived from an EMBL/GenBank/DDBJ whole genome shotgun (WGS) entry which is preliminary data.</text>
</comment>
<evidence type="ECO:0000313" key="17">
    <source>
        <dbReference type="EMBL" id="TRO67171.1"/>
    </source>
</evidence>
<reference evidence="17 18" key="1">
    <citation type="submission" date="2019-06" db="EMBL/GenBank/DDBJ databases">
        <title>Gramella sabulilitoris sp. nov., isolated from a marine sand.</title>
        <authorList>
            <person name="Yoon J.-H."/>
        </authorList>
    </citation>
    <scope>NUCLEOTIDE SEQUENCE [LARGE SCALE GENOMIC DNA]</scope>
    <source>
        <strain evidence="17 18">HSMS-1</strain>
    </source>
</reference>
<evidence type="ECO:0000256" key="14">
    <source>
        <dbReference type="SAM" id="SignalP"/>
    </source>
</evidence>
<evidence type="ECO:0000256" key="4">
    <source>
        <dbReference type="ARBA" id="ARBA00022496"/>
    </source>
</evidence>
<evidence type="ECO:0000256" key="7">
    <source>
        <dbReference type="ARBA" id="ARBA00023004"/>
    </source>
</evidence>
<dbReference type="RefSeq" id="WP_143409951.1">
    <property type="nucleotide sequence ID" value="NZ_VHSF01000001.1"/>
</dbReference>
<evidence type="ECO:0000313" key="18">
    <source>
        <dbReference type="Proteomes" id="UP000315131"/>
    </source>
</evidence>
<keyword evidence="11 12" id="KW-0998">Cell outer membrane</keyword>
<evidence type="ECO:0000256" key="10">
    <source>
        <dbReference type="ARBA" id="ARBA00023136"/>
    </source>
</evidence>
<evidence type="ECO:0000256" key="2">
    <source>
        <dbReference type="ARBA" id="ARBA00022448"/>
    </source>
</evidence>
<dbReference type="OrthoDB" id="9761152at2"/>
<dbReference type="SUPFAM" id="SSF56935">
    <property type="entry name" value="Porins"/>
    <property type="match status" value="1"/>
</dbReference>
<dbReference type="PROSITE" id="PS52016">
    <property type="entry name" value="TONB_DEPENDENT_REC_3"/>
    <property type="match status" value="1"/>
</dbReference>
<dbReference type="Gene3D" id="2.60.40.1120">
    <property type="entry name" value="Carboxypeptidase-like, regulatory domain"/>
    <property type="match status" value="1"/>
</dbReference>
<sequence>MKNVFFIVGLFLLAFQVNAQKFTVSGKVTENGDPLQEASIYVKSTGKGTLADKNGEYQLTLDQGTYTLVFAFGNQKSKKLVLDSDKELNVDLGGAQETLDEVFLSSVRVTDRSPITYSNLTNEEIEDRNLGQDIPVLMNYMPNVVTTTDAGNGIGYTGIRVRGSDATRVNVTINGIPYNDAESQGTFWVNLGDFASSVENLQLQRGVGTSTNGAGAFGASLNILTDSYKEKAQAEVANSVGSFNTFKHTVKFSTGLINDHFSFGGRTSKIRSDGYIDRASSDLKSYFLQGAYVDDNTLIKAVTFGGEERTYQAWYGIDGETLENDRTFNPAGIYTDENGNTRFYENQTDNYKQDHYQLLWNQDYNAHWSSNLALHYTYGRGFYEEYEEDAELSEFGLQPFTANGGEVTSSDLVGTKWLDNHFYGTVFSLNYEDAKWNVTLGGGWNKYEGDHFGEVIYTRFAANNDPYDPYYFNQADKTDFNIYAKANFAITEKLAGYADLQLRTVNYETKGVLDDQSEFLNNDNFSFFNPKAGLTYELNSSDQFYLSYARAHREPSRNDYENGDPEPEELNDFELGWRHSSSRFQVNANLYYMDYQNQLVLTGGIDDVGAFVRQNSGNSHRLGLEIDATVRLLNKLSIRPNIALSRNKNVDFVSPFNGELVSYGDTDISYSPEIVAGNIINFTPITGLELKLLTKYVGEQFMSNVEAENSRLESYFVNDFNIQYSWDQPWIFREVVVTGLVNNIFNEKYVSNGYYYTFDIPDTGNASGVQTLDGAGYYPQATTNFLLGLSLKF</sequence>
<keyword evidence="6 14" id="KW-0732">Signal</keyword>
<evidence type="ECO:0000256" key="8">
    <source>
        <dbReference type="ARBA" id="ARBA00023065"/>
    </source>
</evidence>
<dbReference type="Pfam" id="PF07715">
    <property type="entry name" value="Plug"/>
    <property type="match status" value="1"/>
</dbReference>
<dbReference type="PANTHER" id="PTHR32552">
    <property type="entry name" value="FERRICHROME IRON RECEPTOR-RELATED"/>
    <property type="match status" value="1"/>
</dbReference>
<dbReference type="Proteomes" id="UP000315131">
    <property type="component" value="Unassembled WGS sequence"/>
</dbReference>
<evidence type="ECO:0000256" key="5">
    <source>
        <dbReference type="ARBA" id="ARBA00022692"/>
    </source>
</evidence>
<dbReference type="GO" id="GO:0015344">
    <property type="term" value="F:siderophore uptake transmembrane transporter activity"/>
    <property type="evidence" value="ECO:0007669"/>
    <property type="project" value="TreeGrafter"/>
</dbReference>
<dbReference type="GO" id="GO:0009279">
    <property type="term" value="C:cell outer membrane"/>
    <property type="evidence" value="ECO:0007669"/>
    <property type="project" value="UniProtKB-SubCell"/>
</dbReference>
<evidence type="ECO:0000256" key="9">
    <source>
        <dbReference type="ARBA" id="ARBA00023077"/>
    </source>
</evidence>
<feature type="chain" id="PRO_5021938516" evidence="14">
    <location>
        <begin position="20"/>
        <end position="793"/>
    </location>
</feature>
<proteinExistence type="inferred from homology"/>
<protein>
    <submittedName>
        <fullName evidence="17">TonB-dependent receptor</fullName>
    </submittedName>
</protein>
<feature type="domain" description="TonB-dependent receptor plug" evidence="16">
    <location>
        <begin position="113"/>
        <end position="219"/>
    </location>
</feature>
<dbReference type="InterPro" id="IPR012910">
    <property type="entry name" value="Plug_dom"/>
</dbReference>
<feature type="domain" description="TonB-dependent receptor-like beta-barrel" evidence="15">
    <location>
        <begin position="319"/>
        <end position="743"/>
    </location>
</feature>
<comment type="subcellular location">
    <subcellularLocation>
        <location evidence="1 12">Cell outer membrane</location>
        <topology evidence="1 12">Multi-pass membrane protein</topology>
    </subcellularLocation>
</comment>
<keyword evidence="10 12" id="KW-0472">Membrane</keyword>
<evidence type="ECO:0000259" key="16">
    <source>
        <dbReference type="Pfam" id="PF07715"/>
    </source>
</evidence>
<accession>A0A550I878</accession>
<keyword evidence="17" id="KW-0675">Receptor</keyword>
<keyword evidence="3 12" id="KW-1134">Transmembrane beta strand</keyword>
<evidence type="ECO:0000256" key="12">
    <source>
        <dbReference type="PROSITE-ProRule" id="PRU01360"/>
    </source>
</evidence>
<dbReference type="Pfam" id="PF00593">
    <property type="entry name" value="TonB_dep_Rec_b-barrel"/>
    <property type="match status" value="1"/>
</dbReference>
<keyword evidence="7" id="KW-0408">Iron</keyword>
<dbReference type="SUPFAM" id="SSF49464">
    <property type="entry name" value="Carboxypeptidase regulatory domain-like"/>
    <property type="match status" value="1"/>
</dbReference>
<dbReference type="InterPro" id="IPR036942">
    <property type="entry name" value="Beta-barrel_TonB_sf"/>
</dbReference>
<keyword evidence="5 12" id="KW-0812">Transmembrane</keyword>
<keyword evidence="9 13" id="KW-0798">TonB box</keyword>
<keyword evidence="18" id="KW-1185">Reference proteome</keyword>